<feature type="domain" description="Pectinesterase inhibitor" evidence="5">
    <location>
        <begin position="25"/>
        <end position="170"/>
    </location>
</feature>
<evidence type="ECO:0000313" key="6">
    <source>
        <dbReference type="EMBL" id="KAG5618069.1"/>
    </source>
</evidence>
<keyword evidence="2" id="KW-1015">Disulfide bond</keyword>
<evidence type="ECO:0000313" key="7">
    <source>
        <dbReference type="Proteomes" id="UP000824120"/>
    </source>
</evidence>
<evidence type="ECO:0000256" key="2">
    <source>
        <dbReference type="ARBA" id="ARBA00023157"/>
    </source>
</evidence>
<proteinExistence type="inferred from homology"/>
<dbReference type="SUPFAM" id="SSF101148">
    <property type="entry name" value="Plant invertase/pectin methylesterase inhibitor"/>
    <property type="match status" value="1"/>
</dbReference>
<evidence type="ECO:0000256" key="1">
    <source>
        <dbReference type="ARBA" id="ARBA00022729"/>
    </source>
</evidence>
<dbReference type="InterPro" id="IPR052421">
    <property type="entry name" value="PCW_Enzyme_Inhibitor"/>
</dbReference>
<dbReference type="NCBIfam" id="TIGR01614">
    <property type="entry name" value="PME_inhib"/>
    <property type="match status" value="1"/>
</dbReference>
<dbReference type="Proteomes" id="UP000824120">
    <property type="component" value="Chromosome 3"/>
</dbReference>
<feature type="chain" id="PRO_5039941751" description="Pectinesterase inhibitor domain-containing protein" evidence="4">
    <location>
        <begin position="24"/>
        <end position="174"/>
    </location>
</feature>
<dbReference type="PANTHER" id="PTHR36710">
    <property type="entry name" value="PECTINESTERASE INHIBITOR-LIKE"/>
    <property type="match status" value="1"/>
</dbReference>
<dbReference type="EMBL" id="JACXVP010000003">
    <property type="protein sequence ID" value="KAG5618069.1"/>
    <property type="molecule type" value="Genomic_DNA"/>
</dbReference>
<name>A0A9J6A0G5_SOLCO</name>
<dbReference type="CDD" id="cd15797">
    <property type="entry name" value="PMEI"/>
    <property type="match status" value="1"/>
</dbReference>
<keyword evidence="7" id="KW-1185">Reference proteome</keyword>
<sequence length="174" mass="19408">MAHSYNFAIFMIVSLLPISFTLTSVKVDLIDEICSKTVIKDVCYYALREDPRSKGANPEVLMTIVIDLSQKNATFTCNLVSTLLKETIDPKLKTRYTLCLGNFNKASHILEKFPNLLKSKDYYGLSANASAAIREPSTCDDNFLEPPVEVPELREASDNLRGLIDVILVLVGFL</sequence>
<comment type="similarity">
    <text evidence="3">Belongs to the PMEI family.</text>
</comment>
<dbReference type="Pfam" id="PF04043">
    <property type="entry name" value="PMEI"/>
    <property type="match status" value="1"/>
</dbReference>
<accession>A0A9J6A0G5</accession>
<organism evidence="6 7">
    <name type="scientific">Solanum commersonii</name>
    <name type="common">Commerson's wild potato</name>
    <name type="synonym">Commerson's nightshade</name>
    <dbReference type="NCBI Taxonomy" id="4109"/>
    <lineage>
        <taxon>Eukaryota</taxon>
        <taxon>Viridiplantae</taxon>
        <taxon>Streptophyta</taxon>
        <taxon>Embryophyta</taxon>
        <taxon>Tracheophyta</taxon>
        <taxon>Spermatophyta</taxon>
        <taxon>Magnoliopsida</taxon>
        <taxon>eudicotyledons</taxon>
        <taxon>Gunneridae</taxon>
        <taxon>Pentapetalae</taxon>
        <taxon>asterids</taxon>
        <taxon>lamiids</taxon>
        <taxon>Solanales</taxon>
        <taxon>Solanaceae</taxon>
        <taxon>Solanoideae</taxon>
        <taxon>Solaneae</taxon>
        <taxon>Solanum</taxon>
    </lineage>
</organism>
<gene>
    <name evidence="6" type="ORF">H5410_017893</name>
</gene>
<dbReference type="InterPro" id="IPR006501">
    <property type="entry name" value="Pectinesterase_inhib_dom"/>
</dbReference>
<dbReference type="Gene3D" id="1.20.140.40">
    <property type="entry name" value="Invertase/pectin methylesterase inhibitor family protein"/>
    <property type="match status" value="1"/>
</dbReference>
<evidence type="ECO:0000259" key="5">
    <source>
        <dbReference type="SMART" id="SM00856"/>
    </source>
</evidence>
<dbReference type="AlphaFoldDB" id="A0A9J6A0G5"/>
<dbReference type="PANTHER" id="PTHR36710:SF4">
    <property type="entry name" value="PLANT INVERTASE_PECTIN METHYLESTERASE INHIBITOR SUPERFAMILY PROTEIN"/>
    <property type="match status" value="1"/>
</dbReference>
<evidence type="ECO:0000256" key="4">
    <source>
        <dbReference type="SAM" id="SignalP"/>
    </source>
</evidence>
<feature type="signal peptide" evidence="4">
    <location>
        <begin position="1"/>
        <end position="23"/>
    </location>
</feature>
<dbReference type="GO" id="GO:0046910">
    <property type="term" value="F:pectinesterase inhibitor activity"/>
    <property type="evidence" value="ECO:0007669"/>
    <property type="project" value="InterPro"/>
</dbReference>
<reference evidence="6 7" key="1">
    <citation type="submission" date="2020-09" db="EMBL/GenBank/DDBJ databases">
        <title>De no assembly of potato wild relative species, Solanum commersonii.</title>
        <authorList>
            <person name="Cho K."/>
        </authorList>
    </citation>
    <scope>NUCLEOTIDE SEQUENCE [LARGE SCALE GENOMIC DNA]</scope>
    <source>
        <strain evidence="6">LZ3.2</strain>
        <tissue evidence="6">Leaf</tissue>
    </source>
</reference>
<dbReference type="FunFam" id="1.20.140.40:FF:000008">
    <property type="entry name" value="Invertase/pectin methylesterase inhibitor family protein"/>
    <property type="match status" value="1"/>
</dbReference>
<dbReference type="InterPro" id="IPR035513">
    <property type="entry name" value="Invertase/methylesterase_inhib"/>
</dbReference>
<dbReference type="InterPro" id="IPR034086">
    <property type="entry name" value="PMEI_plant"/>
</dbReference>
<evidence type="ECO:0000256" key="3">
    <source>
        <dbReference type="ARBA" id="ARBA00038471"/>
    </source>
</evidence>
<dbReference type="SMART" id="SM00856">
    <property type="entry name" value="PMEI"/>
    <property type="match status" value="1"/>
</dbReference>
<keyword evidence="1 4" id="KW-0732">Signal</keyword>
<dbReference type="OrthoDB" id="764172at2759"/>
<comment type="caution">
    <text evidence="6">The sequence shown here is derived from an EMBL/GenBank/DDBJ whole genome shotgun (WGS) entry which is preliminary data.</text>
</comment>
<protein>
    <recommendedName>
        <fullName evidence="5">Pectinesterase inhibitor domain-containing protein</fullName>
    </recommendedName>
</protein>